<evidence type="ECO:0000256" key="1">
    <source>
        <dbReference type="ARBA" id="ARBA00004275"/>
    </source>
</evidence>
<keyword evidence="3" id="KW-0413">Isomerase</keyword>
<comment type="caution">
    <text evidence="4">The sequence shown here is derived from an EMBL/GenBank/DDBJ whole genome shotgun (WGS) entry which is preliminary data.</text>
</comment>
<evidence type="ECO:0000313" key="4">
    <source>
        <dbReference type="EMBL" id="PWB75305.1"/>
    </source>
</evidence>
<comment type="subcellular location">
    <subcellularLocation>
        <location evidence="1">Peroxisome</location>
    </subcellularLocation>
</comment>
<proteinExistence type="predicted"/>
<dbReference type="CDD" id="cd06558">
    <property type="entry name" value="crotonase-like"/>
    <property type="match status" value="1"/>
</dbReference>
<evidence type="ECO:0000313" key="5">
    <source>
        <dbReference type="Proteomes" id="UP000250918"/>
    </source>
</evidence>
<dbReference type="EMBL" id="PQAP01000011">
    <property type="protein sequence ID" value="PWB75305.1"/>
    <property type="molecule type" value="Genomic_DNA"/>
</dbReference>
<dbReference type="Gene3D" id="3.90.226.10">
    <property type="entry name" value="2-enoyl-CoA Hydratase, Chain A, domain 1"/>
    <property type="match status" value="1"/>
</dbReference>
<dbReference type="SUPFAM" id="SSF52096">
    <property type="entry name" value="ClpP/crotonase"/>
    <property type="match status" value="1"/>
</dbReference>
<organism evidence="4 5">
    <name type="scientific">candidate division GN15 bacterium</name>
    <dbReference type="NCBI Taxonomy" id="2072418"/>
    <lineage>
        <taxon>Bacteria</taxon>
        <taxon>candidate division GN15</taxon>
    </lineage>
</organism>
<dbReference type="AlphaFoldDB" id="A0A855X3F7"/>
<dbReference type="Pfam" id="PF00378">
    <property type="entry name" value="ECH_1"/>
    <property type="match status" value="1"/>
</dbReference>
<dbReference type="InterPro" id="IPR029045">
    <property type="entry name" value="ClpP/crotonase-like_dom_sf"/>
</dbReference>
<accession>A0A855X3F7</accession>
<reference evidence="4 5" key="1">
    <citation type="journal article" date="2018" name="ISME J.">
        <title>A methanotrophic archaeon couples anaerobic oxidation of methane to Fe(III) reduction.</title>
        <authorList>
            <person name="Cai C."/>
            <person name="Leu A.O."/>
            <person name="Xie G.J."/>
            <person name="Guo J."/>
            <person name="Feng Y."/>
            <person name="Zhao J.X."/>
            <person name="Tyson G.W."/>
            <person name="Yuan Z."/>
            <person name="Hu S."/>
        </authorList>
    </citation>
    <scope>NUCLEOTIDE SEQUENCE [LARGE SCALE GENOMIC DNA]</scope>
    <source>
        <strain evidence="4">FeB_12</strain>
    </source>
</reference>
<evidence type="ECO:0000256" key="2">
    <source>
        <dbReference type="ARBA" id="ARBA00023140"/>
    </source>
</evidence>
<dbReference type="PANTHER" id="PTHR43684:SF1">
    <property type="entry name" value="ENOYL-COA DELTA ISOMERASE 2"/>
    <property type="match status" value="1"/>
</dbReference>
<name>A0A855X3F7_9BACT</name>
<protein>
    <submittedName>
        <fullName evidence="4">Enoyl-CoA hydratase</fullName>
    </submittedName>
</protein>
<dbReference type="Proteomes" id="UP000250918">
    <property type="component" value="Unassembled WGS sequence"/>
</dbReference>
<keyword evidence="2" id="KW-0576">Peroxisome</keyword>
<dbReference type="GO" id="GO:0004165">
    <property type="term" value="F:delta(3)-delta(2)-enoyl-CoA isomerase activity"/>
    <property type="evidence" value="ECO:0007669"/>
    <property type="project" value="UniProtKB-ARBA"/>
</dbReference>
<dbReference type="PANTHER" id="PTHR43684">
    <property type="match status" value="1"/>
</dbReference>
<evidence type="ECO:0000256" key="3">
    <source>
        <dbReference type="ARBA" id="ARBA00023235"/>
    </source>
</evidence>
<dbReference type="InterPro" id="IPR051053">
    <property type="entry name" value="ECH/Chromodomain_protein"/>
</dbReference>
<dbReference type="InterPro" id="IPR001753">
    <property type="entry name" value="Enoyl-CoA_hydra/iso"/>
</dbReference>
<gene>
    <name evidence="4" type="ORF">C3F09_02790</name>
</gene>
<sequence length="301" mass="33156">MATGARFERHGRFCLYETGRQVSVHWWYQWRPSAQESEVTASPRDTEPVFTNDSSPLITSSVHDGVLRLSLNRPDKKNALTLGMYEVLIDHITDADRDDAVSVLMIRGEGGNFTAGNDLQDFLQNPPVDESAPVFRFMYALSMFKKPLVAAVDGVAVGIGTTMLLHCDLVYAAPDARFMTPFVNLGLNPEAGSSYLLPLLAGYHRAAGLLMLGEPFSAVKAKQIGLVNEIVTVSTVDDYALRQAHKLASRPQASLMLTKRLLKEGHVEMIQKTISKEALILIDRLGSPEAKAAFEAILKRK</sequence>